<dbReference type="EMBL" id="LWBP01000078">
    <property type="protein sequence ID" value="OQP65126.1"/>
    <property type="molecule type" value="Genomic_DNA"/>
</dbReference>
<reference evidence="3" key="1">
    <citation type="submission" date="2016-04" db="EMBL/GenBank/DDBJ databases">
        <authorList>
            <person name="Chen L."/>
            <person name="Zhuang W."/>
            <person name="Wang G."/>
        </authorList>
    </citation>
    <scope>NUCLEOTIDE SEQUENCE [LARGE SCALE GENOMIC DNA]</scope>
    <source>
        <strain evidence="3">208</strain>
    </source>
</reference>
<dbReference type="AlphaFoldDB" id="A0A1V9G3T5"/>
<keyword evidence="1" id="KW-1133">Transmembrane helix</keyword>
<comment type="caution">
    <text evidence="2">The sequence shown here is derived from an EMBL/GenBank/DDBJ whole genome shotgun (WGS) entry which is preliminary data.</text>
</comment>
<accession>A0A1V9G3T5</accession>
<keyword evidence="3" id="KW-1185">Reference proteome</keyword>
<organism evidence="2 3">
    <name type="scientific">Niastella populi</name>
    <dbReference type="NCBI Taxonomy" id="550983"/>
    <lineage>
        <taxon>Bacteria</taxon>
        <taxon>Pseudomonadati</taxon>
        <taxon>Bacteroidota</taxon>
        <taxon>Chitinophagia</taxon>
        <taxon>Chitinophagales</taxon>
        <taxon>Chitinophagaceae</taxon>
        <taxon>Niastella</taxon>
    </lineage>
</organism>
<keyword evidence="1" id="KW-0472">Membrane</keyword>
<feature type="transmembrane region" description="Helical" evidence="1">
    <location>
        <begin position="27"/>
        <end position="51"/>
    </location>
</feature>
<dbReference type="Proteomes" id="UP000192276">
    <property type="component" value="Unassembled WGS sequence"/>
</dbReference>
<gene>
    <name evidence="2" type="ORF">A4R26_15605</name>
</gene>
<evidence type="ECO:0000313" key="3">
    <source>
        <dbReference type="Proteomes" id="UP000192276"/>
    </source>
</evidence>
<name>A0A1V9G3T5_9BACT</name>
<evidence type="ECO:0000313" key="2">
    <source>
        <dbReference type="EMBL" id="OQP65126.1"/>
    </source>
</evidence>
<protein>
    <submittedName>
        <fullName evidence="2">Uncharacterized protein</fullName>
    </submittedName>
</protein>
<evidence type="ECO:0000256" key="1">
    <source>
        <dbReference type="SAM" id="Phobius"/>
    </source>
</evidence>
<keyword evidence="1" id="KW-0812">Transmembrane</keyword>
<sequence>MPEKDADCRFPLKAGQAVGDFYFEQTYLIIFSWKACFVQGLIFLSAHFFYVQLYWPIFKPRLNIIFAIYNRYPATPFP</sequence>
<proteinExistence type="predicted"/>